<proteinExistence type="predicted"/>
<dbReference type="InterPro" id="IPR027469">
    <property type="entry name" value="Cation_efflux_TMD_sf"/>
</dbReference>
<evidence type="ECO:0000256" key="3">
    <source>
        <dbReference type="ARBA" id="ARBA00022989"/>
    </source>
</evidence>
<evidence type="ECO:0000256" key="2">
    <source>
        <dbReference type="ARBA" id="ARBA00022692"/>
    </source>
</evidence>
<comment type="subcellular location">
    <subcellularLocation>
        <location evidence="1">Membrane</location>
        <topology evidence="1">Multi-pass membrane protein</topology>
    </subcellularLocation>
</comment>
<keyword evidence="3 5" id="KW-1133">Transmembrane helix</keyword>
<evidence type="ECO:0000259" key="6">
    <source>
        <dbReference type="Pfam" id="PF01545"/>
    </source>
</evidence>
<dbReference type="Pfam" id="PF01545">
    <property type="entry name" value="Cation_efflux"/>
    <property type="match status" value="1"/>
</dbReference>
<dbReference type="Proteomes" id="UP000481033">
    <property type="component" value="Unassembled WGS sequence"/>
</dbReference>
<evidence type="ECO:0000256" key="4">
    <source>
        <dbReference type="ARBA" id="ARBA00023136"/>
    </source>
</evidence>
<accession>A0A6M0RMK2</accession>
<dbReference type="InterPro" id="IPR050681">
    <property type="entry name" value="CDF/SLC30A"/>
</dbReference>
<name>A0A6M0RMK2_9CYAN</name>
<organism evidence="7 8">
    <name type="scientific">Adonisia turfae CCMR0081</name>
    <dbReference type="NCBI Taxonomy" id="2292702"/>
    <lineage>
        <taxon>Bacteria</taxon>
        <taxon>Bacillati</taxon>
        <taxon>Cyanobacteriota</taxon>
        <taxon>Adonisia</taxon>
        <taxon>Adonisia turfae</taxon>
    </lineage>
</organism>
<feature type="transmembrane region" description="Helical" evidence="5">
    <location>
        <begin position="56"/>
        <end position="76"/>
    </location>
</feature>
<dbReference type="NCBIfam" id="TIGR01297">
    <property type="entry name" value="CDF"/>
    <property type="match status" value="1"/>
</dbReference>
<dbReference type="EMBL" id="QXHD01000004">
    <property type="protein sequence ID" value="NEZ57497.1"/>
    <property type="molecule type" value="Genomic_DNA"/>
</dbReference>
<dbReference type="SUPFAM" id="SSF161111">
    <property type="entry name" value="Cation efflux protein transmembrane domain-like"/>
    <property type="match status" value="1"/>
</dbReference>
<dbReference type="RefSeq" id="WP_163659105.1">
    <property type="nucleotide sequence ID" value="NZ_QXHD01000004.1"/>
</dbReference>
<gene>
    <name evidence="7" type="ORF">DXZ20_17810</name>
</gene>
<feature type="transmembrane region" description="Helical" evidence="5">
    <location>
        <begin position="88"/>
        <end position="107"/>
    </location>
</feature>
<feature type="transmembrane region" description="Helical" evidence="5">
    <location>
        <begin position="189"/>
        <end position="207"/>
    </location>
</feature>
<keyword evidence="4 5" id="KW-0472">Membrane</keyword>
<feature type="transmembrane region" description="Helical" evidence="5">
    <location>
        <begin position="20"/>
        <end position="36"/>
    </location>
</feature>
<dbReference type="PANTHER" id="PTHR11562:SF17">
    <property type="entry name" value="RE54080P-RELATED"/>
    <property type="match status" value="1"/>
</dbReference>
<protein>
    <submittedName>
        <fullName evidence="7">Cation transporter</fullName>
    </submittedName>
</protein>
<dbReference type="GO" id="GO:0005886">
    <property type="term" value="C:plasma membrane"/>
    <property type="evidence" value="ECO:0007669"/>
    <property type="project" value="TreeGrafter"/>
</dbReference>
<dbReference type="PANTHER" id="PTHR11562">
    <property type="entry name" value="CATION EFFLUX PROTEIN/ ZINC TRANSPORTER"/>
    <property type="match status" value="1"/>
</dbReference>
<feature type="transmembrane region" description="Helical" evidence="5">
    <location>
        <begin position="127"/>
        <end position="146"/>
    </location>
</feature>
<evidence type="ECO:0000313" key="7">
    <source>
        <dbReference type="EMBL" id="NEZ57497.1"/>
    </source>
</evidence>
<dbReference type="InterPro" id="IPR058533">
    <property type="entry name" value="Cation_efflux_TM"/>
</dbReference>
<sequence>MHNHGFGACDCPAETSPEKLRVLAIALVMVAIFSAVELRVSHHSHSLSLVADAGHMIADVFAIAMTLLAAWIARWPTSSHAPFGYRRVEILAALVNGIGLLLIAGWIGQESIAQLQTPPSEILTKPMALTALGGLGVHGINAVLLHRHTDDDLNLRGAFLHTLADALSCLGVLCVAAVVQWFGWQWTDGLVSIAIALLIFAGAIPLIRQSLSILLEQTPNNISLQEIEQNLLIFKDITKVEQLKVWTIAPGQIHLTANLTVNTASAGRRDVLLNRLQTSLFKDFEITEATLQMTSTASVALSTLPNTKIRELIQTTSDVSATPKGSPYPMTELDSVVSAETESNASRFLER</sequence>
<feature type="domain" description="Cation efflux protein transmembrane" evidence="6">
    <location>
        <begin position="24"/>
        <end position="215"/>
    </location>
</feature>
<evidence type="ECO:0000256" key="5">
    <source>
        <dbReference type="SAM" id="Phobius"/>
    </source>
</evidence>
<keyword evidence="2 5" id="KW-0812">Transmembrane</keyword>
<evidence type="ECO:0000256" key="1">
    <source>
        <dbReference type="ARBA" id="ARBA00004141"/>
    </source>
</evidence>
<dbReference type="InterPro" id="IPR002524">
    <property type="entry name" value="Cation_efflux"/>
</dbReference>
<dbReference type="AlphaFoldDB" id="A0A6M0RMK2"/>
<evidence type="ECO:0000313" key="8">
    <source>
        <dbReference type="Proteomes" id="UP000481033"/>
    </source>
</evidence>
<keyword evidence="8" id="KW-1185">Reference proteome</keyword>
<reference evidence="7 8" key="1">
    <citation type="journal article" date="2020" name="Microb. Ecol.">
        <title>Ecogenomics of the Marine Benthic Filamentous Cyanobacterium Adonisia.</title>
        <authorList>
            <person name="Walter J.M."/>
            <person name="Coutinho F.H."/>
            <person name="Leomil L."/>
            <person name="Hargreaves P.I."/>
            <person name="Campeao M.E."/>
            <person name="Vieira V.V."/>
            <person name="Silva B.S."/>
            <person name="Fistarol G.O."/>
            <person name="Salomon P.S."/>
            <person name="Sawabe T."/>
            <person name="Mino S."/>
            <person name="Hosokawa M."/>
            <person name="Miyashita H."/>
            <person name="Maruyama F."/>
            <person name="van Verk M.C."/>
            <person name="Dutilh B.E."/>
            <person name="Thompson C.C."/>
            <person name="Thompson F.L."/>
        </authorList>
    </citation>
    <scope>NUCLEOTIDE SEQUENCE [LARGE SCALE GENOMIC DNA]</scope>
    <source>
        <strain evidence="7 8">CCMR0081</strain>
    </source>
</reference>
<feature type="transmembrane region" description="Helical" evidence="5">
    <location>
        <begin position="158"/>
        <end position="183"/>
    </location>
</feature>
<dbReference type="GO" id="GO:0005385">
    <property type="term" value="F:zinc ion transmembrane transporter activity"/>
    <property type="evidence" value="ECO:0007669"/>
    <property type="project" value="TreeGrafter"/>
</dbReference>
<dbReference type="Gene3D" id="1.20.1510.10">
    <property type="entry name" value="Cation efflux protein transmembrane domain"/>
    <property type="match status" value="1"/>
</dbReference>
<comment type="caution">
    <text evidence="7">The sequence shown here is derived from an EMBL/GenBank/DDBJ whole genome shotgun (WGS) entry which is preliminary data.</text>
</comment>